<dbReference type="AlphaFoldDB" id="A0A3M6THT7"/>
<reference evidence="3 4" key="1">
    <citation type="journal article" date="2018" name="Sci. Rep.">
        <title>Comparative analysis of the Pocillopora damicornis genome highlights role of immune system in coral evolution.</title>
        <authorList>
            <person name="Cunning R."/>
            <person name="Bay R.A."/>
            <person name="Gillette P."/>
            <person name="Baker A.C."/>
            <person name="Traylor-Knowles N."/>
        </authorList>
    </citation>
    <scope>NUCLEOTIDE SEQUENCE [LARGE SCALE GENOMIC DNA]</scope>
    <source>
        <strain evidence="3">RSMAS</strain>
        <tissue evidence="3">Whole animal</tissue>
    </source>
</reference>
<gene>
    <name evidence="3" type="ORF">pdam_00024489</name>
</gene>
<feature type="domain" description="CUB" evidence="2">
    <location>
        <begin position="62"/>
        <end position="125"/>
    </location>
</feature>
<dbReference type="Gene3D" id="2.60.120.290">
    <property type="entry name" value="Spermadhesin, CUB domain"/>
    <property type="match status" value="1"/>
</dbReference>
<keyword evidence="4" id="KW-1185">Reference proteome</keyword>
<dbReference type="CDD" id="cd00041">
    <property type="entry name" value="CUB"/>
    <property type="match status" value="1"/>
</dbReference>
<dbReference type="OrthoDB" id="9971251at2759"/>
<accession>A0A3M6THT7</accession>
<comment type="caution">
    <text evidence="3">The sequence shown here is derived from an EMBL/GenBank/DDBJ whole genome shotgun (WGS) entry which is preliminary data.</text>
</comment>
<keyword evidence="1" id="KW-1015">Disulfide bond</keyword>
<evidence type="ECO:0000259" key="2">
    <source>
        <dbReference type="Pfam" id="PF00431"/>
    </source>
</evidence>
<protein>
    <recommendedName>
        <fullName evidence="2">CUB domain-containing protein</fullName>
    </recommendedName>
</protein>
<organism evidence="3 4">
    <name type="scientific">Pocillopora damicornis</name>
    <name type="common">Cauliflower coral</name>
    <name type="synonym">Millepora damicornis</name>
    <dbReference type="NCBI Taxonomy" id="46731"/>
    <lineage>
        <taxon>Eukaryota</taxon>
        <taxon>Metazoa</taxon>
        <taxon>Cnidaria</taxon>
        <taxon>Anthozoa</taxon>
        <taxon>Hexacorallia</taxon>
        <taxon>Scleractinia</taxon>
        <taxon>Astrocoeniina</taxon>
        <taxon>Pocilloporidae</taxon>
        <taxon>Pocillopora</taxon>
    </lineage>
</organism>
<evidence type="ECO:0000256" key="1">
    <source>
        <dbReference type="ARBA" id="ARBA00023157"/>
    </source>
</evidence>
<dbReference type="SUPFAM" id="SSF49854">
    <property type="entry name" value="Spermadhesin, CUB domain"/>
    <property type="match status" value="1"/>
</dbReference>
<dbReference type="EMBL" id="RCHS01003543">
    <property type="protein sequence ID" value="RMX40955.1"/>
    <property type="molecule type" value="Genomic_DNA"/>
</dbReference>
<dbReference type="InterPro" id="IPR035914">
    <property type="entry name" value="Sperma_CUB_dom_sf"/>
</dbReference>
<evidence type="ECO:0000313" key="3">
    <source>
        <dbReference type="EMBL" id="RMX40955.1"/>
    </source>
</evidence>
<dbReference type="STRING" id="46731.A0A3M6THT7"/>
<sequence length="175" mass="19803">KCHFKFSVSINVFENKLPFEMLCFNSFGEVYSHFLLVLQAVALIVEVHLQRVVPSFHSTQLLQAPKGHYVELNFTLKTLYPTPCIDDLYLEVRDGYDESSNLLGAFCGRNISGIVRSSGQSLRLRKSDNFNNQLFHNHFSGSYTKPNLDKVAETQFFLLNHSSSLWCPAQGAPAP</sequence>
<name>A0A3M6THT7_POCDA</name>
<dbReference type="InterPro" id="IPR000859">
    <property type="entry name" value="CUB_dom"/>
</dbReference>
<proteinExistence type="predicted"/>
<evidence type="ECO:0000313" key="4">
    <source>
        <dbReference type="Proteomes" id="UP000275408"/>
    </source>
</evidence>
<dbReference type="Pfam" id="PF00431">
    <property type="entry name" value="CUB"/>
    <property type="match status" value="1"/>
</dbReference>
<feature type="non-terminal residue" evidence="3">
    <location>
        <position position="175"/>
    </location>
</feature>
<feature type="non-terminal residue" evidence="3">
    <location>
        <position position="1"/>
    </location>
</feature>
<dbReference type="Proteomes" id="UP000275408">
    <property type="component" value="Unassembled WGS sequence"/>
</dbReference>